<accession>A0ABR6VSY1</accession>
<reference evidence="1 2" key="1">
    <citation type="journal article" date="2019" name="Int. J. Syst. Evol. Microbiol.">
        <title>Rufibacter sediminis sp. nov., isolated from freshwater lake sediment.</title>
        <authorList>
            <person name="Qu J.H."/>
            <person name="Zhang L.J."/>
            <person name="Fu Y.H."/>
            <person name="Li H.F."/>
        </authorList>
    </citation>
    <scope>NUCLEOTIDE SEQUENCE [LARGE SCALE GENOMIC DNA]</scope>
    <source>
        <strain evidence="1 2">H-1</strain>
    </source>
</reference>
<evidence type="ECO:0000313" key="2">
    <source>
        <dbReference type="Proteomes" id="UP000659698"/>
    </source>
</evidence>
<sequence length="191" mass="23044">MNEELIIRAMDLFDSPDKWNSFCELMNRNGEIQNRWWKKLQTEVYQREKRNGNPDWDITIWNHWDMKWSIRNENPQSLMIHFYGDAFRLFSNAGYLDMSKVGELLKDPKFSILQTCFDRIDGSDFQTIGWEYRNFYFDTVYDGRFPDARTLSWYAGNKTAEFADQLINKVRKFQTPEMTELIKEINIKCKK</sequence>
<protein>
    <submittedName>
        <fullName evidence="1">Uncharacterized protein</fullName>
    </submittedName>
</protein>
<gene>
    <name evidence="1" type="ORF">H7U12_11205</name>
</gene>
<name>A0ABR6VSY1_9BACT</name>
<dbReference type="EMBL" id="JACOAF010000026">
    <property type="protein sequence ID" value="MBC3540250.1"/>
    <property type="molecule type" value="Genomic_DNA"/>
</dbReference>
<organism evidence="1 2">
    <name type="scientific">Rufibacter sediminis</name>
    <dbReference type="NCBI Taxonomy" id="2762756"/>
    <lineage>
        <taxon>Bacteria</taxon>
        <taxon>Pseudomonadati</taxon>
        <taxon>Bacteroidota</taxon>
        <taxon>Cytophagia</taxon>
        <taxon>Cytophagales</taxon>
        <taxon>Hymenobacteraceae</taxon>
        <taxon>Rufibacter</taxon>
    </lineage>
</organism>
<comment type="caution">
    <text evidence="1">The sequence shown here is derived from an EMBL/GenBank/DDBJ whole genome shotgun (WGS) entry which is preliminary data.</text>
</comment>
<keyword evidence="2" id="KW-1185">Reference proteome</keyword>
<dbReference type="RefSeq" id="WP_186637559.1">
    <property type="nucleotide sequence ID" value="NZ_JACOAF010000026.1"/>
</dbReference>
<dbReference type="Proteomes" id="UP000659698">
    <property type="component" value="Unassembled WGS sequence"/>
</dbReference>
<proteinExistence type="predicted"/>
<evidence type="ECO:0000313" key="1">
    <source>
        <dbReference type="EMBL" id="MBC3540250.1"/>
    </source>
</evidence>